<evidence type="ECO:0000313" key="2">
    <source>
        <dbReference type="EMBL" id="BBM87087.1"/>
    </source>
</evidence>
<sequence length="317" mass="37043">MQLSMSELKQYIRCPRSYKLQEVDGVEMKYTCLSSLRVKVLSKAMYQIHCEDKKPCDYSKEHIATICKSLWLREINEANINPDELNAIIVQEKSATKKREAIPAITKADRILDNITTWIFEYSREEVDVEVLYNNVYFQTTIGDCQLVGWIDQIRCVNGELQLLIFNSSKQAPNTQFLDHDFSLRMYIHAIRHGSLFPTYPDLTNEVKLEGMPHVFVYYFPYLERCQRKNRKHKKGERKGNPLIEIKVDTQQLIDFEYEVAYTISGIESEYYPKMPRAIAGCSLCPYSDACKDVDRLFTDVSFNVEELEEREESSCK</sequence>
<proteinExistence type="predicted"/>
<dbReference type="Pfam" id="PF12705">
    <property type="entry name" value="PDDEXK_1"/>
    <property type="match status" value="1"/>
</dbReference>
<dbReference type="AlphaFoldDB" id="A0A5S9IST5"/>
<accession>A0A5S9IST5</accession>
<evidence type="ECO:0000259" key="1">
    <source>
        <dbReference type="Pfam" id="PF12705"/>
    </source>
</evidence>
<dbReference type="InterPro" id="IPR038726">
    <property type="entry name" value="PDDEXK_AddAB-type"/>
</dbReference>
<organism evidence="2 3">
    <name type="scientific">Uabimicrobium amorphum</name>
    <dbReference type="NCBI Taxonomy" id="2596890"/>
    <lineage>
        <taxon>Bacteria</taxon>
        <taxon>Pseudomonadati</taxon>
        <taxon>Planctomycetota</taxon>
        <taxon>Candidatus Uabimicrobiia</taxon>
        <taxon>Candidatus Uabimicrobiales</taxon>
        <taxon>Candidatus Uabimicrobiaceae</taxon>
        <taxon>Candidatus Uabimicrobium</taxon>
    </lineage>
</organism>
<dbReference type="RefSeq" id="WP_151971117.1">
    <property type="nucleotide sequence ID" value="NZ_AP019860.1"/>
</dbReference>
<name>A0A5S9IST5_UABAM</name>
<dbReference type="OrthoDB" id="9791397at2"/>
<dbReference type="Proteomes" id="UP000326354">
    <property type="component" value="Chromosome"/>
</dbReference>
<dbReference type="KEGG" id="uam:UABAM_05490"/>
<reference evidence="2 3" key="1">
    <citation type="submission" date="2019-08" db="EMBL/GenBank/DDBJ databases">
        <title>Complete genome sequence of Candidatus Uab amorphum.</title>
        <authorList>
            <person name="Shiratori T."/>
            <person name="Suzuki S."/>
            <person name="Kakizawa Y."/>
            <person name="Ishida K."/>
        </authorList>
    </citation>
    <scope>NUCLEOTIDE SEQUENCE [LARGE SCALE GENOMIC DNA]</scope>
    <source>
        <strain evidence="2 3">SRT547</strain>
    </source>
</reference>
<dbReference type="EMBL" id="AP019860">
    <property type="protein sequence ID" value="BBM87087.1"/>
    <property type="molecule type" value="Genomic_DNA"/>
</dbReference>
<keyword evidence="3" id="KW-1185">Reference proteome</keyword>
<evidence type="ECO:0000313" key="3">
    <source>
        <dbReference type="Proteomes" id="UP000326354"/>
    </source>
</evidence>
<feature type="domain" description="PD-(D/E)XK endonuclease-like" evidence="1">
    <location>
        <begin position="2"/>
        <end position="292"/>
    </location>
</feature>
<protein>
    <recommendedName>
        <fullName evidence="1">PD-(D/E)XK endonuclease-like domain-containing protein</fullName>
    </recommendedName>
</protein>
<gene>
    <name evidence="2" type="ORF">UABAM_05490</name>
</gene>